<proteinExistence type="predicted"/>
<gene>
    <name evidence="1" type="ORF">BGZ70_008054</name>
</gene>
<keyword evidence="2" id="KW-1185">Reference proteome</keyword>
<evidence type="ECO:0000313" key="1">
    <source>
        <dbReference type="EMBL" id="KAF9967826.1"/>
    </source>
</evidence>
<comment type="caution">
    <text evidence="1">The sequence shown here is derived from an EMBL/GenBank/DDBJ whole genome shotgun (WGS) entry which is preliminary data.</text>
</comment>
<dbReference type="OrthoDB" id="2438330at2759"/>
<evidence type="ECO:0000313" key="2">
    <source>
        <dbReference type="Proteomes" id="UP000738359"/>
    </source>
</evidence>
<dbReference type="AlphaFoldDB" id="A0A9P6M6M2"/>
<sequence>CEKRFGRLYSTNFWKHKWDAQLSREEEFFKVAEGLLNMVGGFVGQPSQPHQHIVIAVGLAKFTASHGPPSLDSKFESYFVNLLHPATESSYVMIMEPQKVYTLPRTKNDLQELFKGLVKLLRIRTALKATIEEYSDLRHAPNRSDTMSQD</sequence>
<reference evidence="1" key="1">
    <citation type="journal article" date="2020" name="Fungal Divers.">
        <title>Resolving the Mortierellaceae phylogeny through synthesis of multi-gene phylogenetics and phylogenomics.</title>
        <authorList>
            <person name="Vandepol N."/>
            <person name="Liber J."/>
            <person name="Desiro A."/>
            <person name="Na H."/>
            <person name="Kennedy M."/>
            <person name="Barry K."/>
            <person name="Grigoriev I.V."/>
            <person name="Miller A.N."/>
            <person name="O'Donnell K."/>
            <person name="Stajich J.E."/>
            <person name="Bonito G."/>
        </authorList>
    </citation>
    <scope>NUCLEOTIDE SEQUENCE</scope>
    <source>
        <strain evidence="1">CK1249</strain>
    </source>
</reference>
<organism evidence="1 2">
    <name type="scientific">Mortierella alpina</name>
    <name type="common">Oleaginous fungus</name>
    <name type="synonym">Mortierella renispora</name>
    <dbReference type="NCBI Taxonomy" id="64518"/>
    <lineage>
        <taxon>Eukaryota</taxon>
        <taxon>Fungi</taxon>
        <taxon>Fungi incertae sedis</taxon>
        <taxon>Mucoromycota</taxon>
        <taxon>Mortierellomycotina</taxon>
        <taxon>Mortierellomycetes</taxon>
        <taxon>Mortierellales</taxon>
        <taxon>Mortierellaceae</taxon>
        <taxon>Mortierella</taxon>
    </lineage>
</organism>
<dbReference type="EMBL" id="JAAAHY010000055">
    <property type="protein sequence ID" value="KAF9967826.1"/>
    <property type="molecule type" value="Genomic_DNA"/>
</dbReference>
<dbReference type="Proteomes" id="UP000738359">
    <property type="component" value="Unassembled WGS sequence"/>
</dbReference>
<protein>
    <submittedName>
        <fullName evidence="1">Uncharacterized protein</fullName>
    </submittedName>
</protein>
<accession>A0A9P6M6M2</accession>
<name>A0A9P6M6M2_MORAP</name>
<feature type="non-terminal residue" evidence="1">
    <location>
        <position position="150"/>
    </location>
</feature>